<name>N1QLC8_SPHMS</name>
<dbReference type="OMA" id="GWQRITF"/>
<organism evidence="2 3">
    <name type="scientific">Sphaerulina musiva (strain SO2202)</name>
    <name type="common">Poplar stem canker fungus</name>
    <name type="synonym">Septoria musiva</name>
    <dbReference type="NCBI Taxonomy" id="692275"/>
    <lineage>
        <taxon>Eukaryota</taxon>
        <taxon>Fungi</taxon>
        <taxon>Dikarya</taxon>
        <taxon>Ascomycota</taxon>
        <taxon>Pezizomycotina</taxon>
        <taxon>Dothideomycetes</taxon>
        <taxon>Dothideomycetidae</taxon>
        <taxon>Mycosphaerellales</taxon>
        <taxon>Mycosphaerellaceae</taxon>
        <taxon>Sphaerulina</taxon>
    </lineage>
</organism>
<dbReference type="EMBL" id="KB456260">
    <property type="protein sequence ID" value="EMF17087.1"/>
    <property type="molecule type" value="Genomic_DNA"/>
</dbReference>
<dbReference type="RefSeq" id="XP_016765208.1">
    <property type="nucleotide sequence ID" value="XM_016901016.1"/>
</dbReference>
<feature type="compositionally biased region" description="Polar residues" evidence="1">
    <location>
        <begin position="393"/>
        <end position="404"/>
    </location>
</feature>
<evidence type="ECO:0000313" key="2">
    <source>
        <dbReference type="EMBL" id="EMF17087.1"/>
    </source>
</evidence>
<keyword evidence="3" id="KW-1185">Reference proteome</keyword>
<gene>
    <name evidence="2" type="ORF">SEPMUDRAFT_113110</name>
</gene>
<evidence type="ECO:0000313" key="3">
    <source>
        <dbReference type="Proteomes" id="UP000016931"/>
    </source>
</evidence>
<dbReference type="HOGENOM" id="CLU_030054_1_0_1"/>
<dbReference type="GeneID" id="27898153"/>
<dbReference type="STRING" id="692275.N1QLC8"/>
<dbReference type="Proteomes" id="UP000016931">
    <property type="component" value="Unassembled WGS sequence"/>
</dbReference>
<evidence type="ECO:0008006" key="4">
    <source>
        <dbReference type="Google" id="ProtNLM"/>
    </source>
</evidence>
<dbReference type="OrthoDB" id="3971593at2759"/>
<accession>N1QLC8</accession>
<sequence length="465" mass="53572">MLRSRDQTPTAMALPQRVTRSRTLLQLVATTGRHHASSGPSTTPAVIDYEILPNKFHKLPIELMHEIAHLLEADHHVCDFQRCFQQAHFAIINEHFWRRRFVLTFDRPRAESSIRTNADYTDQYKKRQDVLVRKPTFGCGNTEREKQCLVVLRDLIRDACSERTPSNRMVYVSKNITEHIAPFLTDSNLLKEIFAAKYTPRKSRNPGVLSETVNPLMRMLQVVLAPSLFDPRPFFDTAGPQIADFDTSQYMAYCSAQSRPIFTDSKKTDIDFDWCLHLLNFWRCHFLRADEASLYSVYEALEDHERPQYWHSQLGNDNAAACIGKKWKGSYAYLDEQQLREVREGKSELVVDEFNGNDTRGGFQELTLELTGDNDSAWNPTFETVLHSVTEPPEQQRTQAQEASSPDEDIGRSRSFRLVGGGEYGQQEFLADGWFNPLPSQHEVPGWQRMTMMKFLRDKATAQID</sequence>
<protein>
    <recommendedName>
        <fullName evidence="4">F-box domain-containing protein</fullName>
    </recommendedName>
</protein>
<dbReference type="eggNOG" id="ENOG502S3DJ">
    <property type="taxonomic scope" value="Eukaryota"/>
</dbReference>
<dbReference type="AlphaFoldDB" id="N1QLC8"/>
<reference evidence="2 3" key="1">
    <citation type="journal article" date="2012" name="PLoS Pathog.">
        <title>Diverse lifestyles and strategies of plant pathogenesis encoded in the genomes of eighteen Dothideomycetes fungi.</title>
        <authorList>
            <person name="Ohm R.A."/>
            <person name="Feau N."/>
            <person name="Henrissat B."/>
            <person name="Schoch C.L."/>
            <person name="Horwitz B.A."/>
            <person name="Barry K.W."/>
            <person name="Condon B.J."/>
            <person name="Copeland A.C."/>
            <person name="Dhillon B."/>
            <person name="Glaser F."/>
            <person name="Hesse C.N."/>
            <person name="Kosti I."/>
            <person name="LaButti K."/>
            <person name="Lindquist E.A."/>
            <person name="Lucas S."/>
            <person name="Salamov A.A."/>
            <person name="Bradshaw R.E."/>
            <person name="Ciuffetti L."/>
            <person name="Hamelin R.C."/>
            <person name="Kema G.H.J."/>
            <person name="Lawrence C."/>
            <person name="Scott J.A."/>
            <person name="Spatafora J.W."/>
            <person name="Turgeon B.G."/>
            <person name="de Wit P.J.G.M."/>
            <person name="Zhong S."/>
            <person name="Goodwin S.B."/>
            <person name="Grigoriev I.V."/>
        </authorList>
    </citation>
    <scope>NUCLEOTIDE SEQUENCE [LARGE SCALE GENOMIC DNA]</scope>
    <source>
        <strain evidence="2 3">SO2202</strain>
    </source>
</reference>
<proteinExistence type="predicted"/>
<feature type="region of interest" description="Disordered" evidence="1">
    <location>
        <begin position="389"/>
        <end position="414"/>
    </location>
</feature>
<evidence type="ECO:0000256" key="1">
    <source>
        <dbReference type="SAM" id="MobiDB-lite"/>
    </source>
</evidence>